<feature type="domain" description="HD" evidence="1">
    <location>
        <begin position="33"/>
        <end position="135"/>
    </location>
</feature>
<accession>A0ABS7L1N1</accession>
<evidence type="ECO:0000313" key="3">
    <source>
        <dbReference type="Proteomes" id="UP001299068"/>
    </source>
</evidence>
<dbReference type="CDD" id="cd00077">
    <property type="entry name" value="HDc"/>
    <property type="match status" value="1"/>
</dbReference>
<protein>
    <submittedName>
        <fullName evidence="2">HD domain-containing protein</fullName>
    </submittedName>
</protein>
<dbReference type="Proteomes" id="UP001299068">
    <property type="component" value="Unassembled WGS sequence"/>
</dbReference>
<evidence type="ECO:0000313" key="2">
    <source>
        <dbReference type="EMBL" id="MBY0756980.1"/>
    </source>
</evidence>
<comment type="caution">
    <text evidence="2">The sequence shown here is derived from an EMBL/GenBank/DDBJ whole genome shotgun (WGS) entry which is preliminary data.</text>
</comment>
<dbReference type="Pfam" id="PF01966">
    <property type="entry name" value="HD"/>
    <property type="match status" value="1"/>
</dbReference>
<dbReference type="SUPFAM" id="SSF109604">
    <property type="entry name" value="HD-domain/PDEase-like"/>
    <property type="match status" value="1"/>
</dbReference>
<dbReference type="SMART" id="SM00471">
    <property type="entry name" value="HDc"/>
    <property type="match status" value="1"/>
</dbReference>
<dbReference type="InterPro" id="IPR006674">
    <property type="entry name" value="HD_domain"/>
</dbReference>
<dbReference type="InterPro" id="IPR003607">
    <property type="entry name" value="HD/PDEase_dom"/>
</dbReference>
<dbReference type="EMBL" id="JAIKTU010000015">
    <property type="protein sequence ID" value="MBY0756980.1"/>
    <property type="molecule type" value="Genomic_DNA"/>
</dbReference>
<evidence type="ECO:0000259" key="1">
    <source>
        <dbReference type="PROSITE" id="PS51831"/>
    </source>
</evidence>
<organism evidence="2 3">
    <name type="scientific">Clostridium sardiniense</name>
    <name type="common">Clostridium absonum</name>
    <dbReference type="NCBI Taxonomy" id="29369"/>
    <lineage>
        <taxon>Bacteria</taxon>
        <taxon>Bacillati</taxon>
        <taxon>Bacillota</taxon>
        <taxon>Clostridia</taxon>
        <taxon>Eubacteriales</taxon>
        <taxon>Clostridiaceae</taxon>
        <taxon>Clostridium</taxon>
    </lineage>
</organism>
<dbReference type="Gene3D" id="1.10.3210.10">
    <property type="entry name" value="Hypothetical protein af1432"/>
    <property type="match status" value="1"/>
</dbReference>
<name>A0ABS7L1N1_CLOSR</name>
<gene>
    <name evidence="2" type="ORF">K5V21_16160</name>
</gene>
<dbReference type="RefSeq" id="WP_221862163.1">
    <property type="nucleotide sequence ID" value="NZ_JAIKTU010000015.1"/>
</dbReference>
<dbReference type="PROSITE" id="PS51831">
    <property type="entry name" value="HD"/>
    <property type="match status" value="1"/>
</dbReference>
<sequence>MKRVNQILNNETFKINMGLLDKLEKDREFCRHGLDHSLDLARIAYIKSLEEDIKISKEIIYAVALLHDLGRVLQYTEGVPHHEGSVILAKQILKDTSFNDEERALIIDGIEKHREINGENSFNKLIQDSDKLSRNCFSCKSYDKCYWDSNKKNNLIKY</sequence>
<keyword evidence="3" id="KW-1185">Reference proteome</keyword>
<reference evidence="2 3" key="1">
    <citation type="journal article" date="2021" name="Cell Host Microbe">
        <title>in vivo commensal control of Clostridioides difficile virulence.</title>
        <authorList>
            <person name="Girinathan B.P."/>
            <person name="Dibenedetto N."/>
            <person name="Worley J.N."/>
            <person name="Peltier J."/>
            <person name="Arrieta-Ortiz M.L."/>
            <person name="Rupa Christinal Immanuel S."/>
            <person name="Lavin R."/>
            <person name="Delaney M.L."/>
            <person name="Cummins C."/>
            <person name="Hoffmann M."/>
            <person name="Luo Y."/>
            <person name="Gonzalez-Escalona N."/>
            <person name="Allard M."/>
            <person name="Onderdonk A.B."/>
            <person name="Gerber G.K."/>
            <person name="Sonenshein A.L."/>
            <person name="Baliga N."/>
            <person name="Dupuy B."/>
            <person name="Bry L."/>
        </authorList>
    </citation>
    <scope>NUCLEOTIDE SEQUENCE [LARGE SCALE GENOMIC DNA]</scope>
    <source>
        <strain evidence="2 3">DSM 599</strain>
    </source>
</reference>
<proteinExistence type="predicted"/>